<accession>A0A402ATQ8</accession>
<reference evidence="3" key="1">
    <citation type="submission" date="2018-12" db="EMBL/GenBank/DDBJ databases">
        <title>Tengunoibacter tsumagoiensis gen. nov., sp. nov., Dictyobacter kobayashii sp. nov., D. alpinus sp. nov., and D. joshuensis sp. nov. and description of Dictyobacteraceae fam. nov. within the order Ktedonobacterales isolated from Tengu-no-mugimeshi.</title>
        <authorList>
            <person name="Wang C.M."/>
            <person name="Zheng Y."/>
            <person name="Sakai Y."/>
            <person name="Toyoda A."/>
            <person name="Minakuchi Y."/>
            <person name="Abe K."/>
            <person name="Yokota A."/>
            <person name="Yabe S."/>
        </authorList>
    </citation>
    <scope>NUCLEOTIDE SEQUENCE [LARGE SCALE GENOMIC DNA]</scope>
    <source>
        <strain evidence="3">Uno11</strain>
    </source>
</reference>
<dbReference type="SMART" id="SM00331">
    <property type="entry name" value="PP2C_SIG"/>
    <property type="match status" value="1"/>
</dbReference>
<dbReference type="SUPFAM" id="SSF81606">
    <property type="entry name" value="PP2C-like"/>
    <property type="match status" value="1"/>
</dbReference>
<organism evidence="2 3">
    <name type="scientific">Dictyobacter kobayashii</name>
    <dbReference type="NCBI Taxonomy" id="2014872"/>
    <lineage>
        <taxon>Bacteria</taxon>
        <taxon>Bacillati</taxon>
        <taxon>Chloroflexota</taxon>
        <taxon>Ktedonobacteria</taxon>
        <taxon>Ktedonobacterales</taxon>
        <taxon>Dictyobacteraceae</taxon>
        <taxon>Dictyobacter</taxon>
    </lineage>
</organism>
<dbReference type="OrthoDB" id="152713at2"/>
<dbReference type="Pfam" id="PF13672">
    <property type="entry name" value="PP2C_2"/>
    <property type="match status" value="1"/>
</dbReference>
<dbReference type="NCBIfam" id="NF033484">
    <property type="entry name" value="Stp1_PP2C_phos"/>
    <property type="match status" value="1"/>
</dbReference>
<dbReference type="InterPro" id="IPR001932">
    <property type="entry name" value="PPM-type_phosphatase-like_dom"/>
</dbReference>
<keyword evidence="3" id="KW-1185">Reference proteome</keyword>
<evidence type="ECO:0000259" key="1">
    <source>
        <dbReference type="PROSITE" id="PS51746"/>
    </source>
</evidence>
<dbReference type="EMBL" id="BIFS01000002">
    <property type="protein sequence ID" value="GCE22488.1"/>
    <property type="molecule type" value="Genomic_DNA"/>
</dbReference>
<dbReference type="PROSITE" id="PS51746">
    <property type="entry name" value="PPM_2"/>
    <property type="match status" value="1"/>
</dbReference>
<name>A0A402ATQ8_9CHLR</name>
<dbReference type="InterPro" id="IPR015655">
    <property type="entry name" value="PP2C"/>
</dbReference>
<feature type="domain" description="PPM-type phosphatase" evidence="1">
    <location>
        <begin position="97"/>
        <end position="347"/>
    </location>
</feature>
<dbReference type="GO" id="GO:0004722">
    <property type="term" value="F:protein serine/threonine phosphatase activity"/>
    <property type="evidence" value="ECO:0007669"/>
    <property type="project" value="InterPro"/>
</dbReference>
<evidence type="ECO:0000313" key="2">
    <source>
        <dbReference type="EMBL" id="GCE22488.1"/>
    </source>
</evidence>
<dbReference type="Gene3D" id="3.60.40.10">
    <property type="entry name" value="PPM-type phosphatase domain"/>
    <property type="match status" value="1"/>
</dbReference>
<proteinExistence type="predicted"/>
<dbReference type="RefSeq" id="WP_126555377.1">
    <property type="nucleotide sequence ID" value="NZ_BIFS01000002.1"/>
</dbReference>
<dbReference type="SMART" id="SM00332">
    <property type="entry name" value="PP2Cc"/>
    <property type="match status" value="1"/>
</dbReference>
<gene>
    <name evidence="2" type="ORF">KDK_62880</name>
</gene>
<dbReference type="AlphaFoldDB" id="A0A402ATQ8"/>
<dbReference type="CDD" id="cd00143">
    <property type="entry name" value="PP2Cc"/>
    <property type="match status" value="1"/>
</dbReference>
<evidence type="ECO:0000313" key="3">
    <source>
        <dbReference type="Proteomes" id="UP000287188"/>
    </source>
</evidence>
<dbReference type="InterPro" id="IPR036457">
    <property type="entry name" value="PPM-type-like_dom_sf"/>
</dbReference>
<dbReference type="Proteomes" id="UP000287188">
    <property type="component" value="Unassembled WGS sequence"/>
</dbReference>
<dbReference type="PANTHER" id="PTHR47992">
    <property type="entry name" value="PROTEIN PHOSPHATASE"/>
    <property type="match status" value="1"/>
</dbReference>
<sequence length="348" mass="38884">MASFHWMQSCSERLYQWLLLAYPSEFRREFGQEMAQAFRDCCREEVRTGGTARLFPLWGTVFYDFMKSVSIEHFLTLKHIFLHDKEYSMLNAPLQLQVAQLTDIGRKRALNEDNLISVLPEDRSILDQKGALFVVADGMGGHAHGEIASQMAVTLIREAYYQDTANDIPTSLINAIKHANATIYQESQAKISSDDKEDPLKVGMGTTCVVMVVKDRTLYIANVGDSLAYLINDQEVKQLAEDHSWVAGQVRKGLMSEEEARTSDNRNIITRSLGTDAEVEVYLMTATDAQAGDTLVLCTDGLHGQISEAEMREIVTSYPPEESAKRLIEHANENGGPDNITAIVVKIS</sequence>
<protein>
    <recommendedName>
        <fullName evidence="1">PPM-type phosphatase domain-containing protein</fullName>
    </recommendedName>
</protein>
<comment type="caution">
    <text evidence="2">The sequence shown here is derived from an EMBL/GenBank/DDBJ whole genome shotgun (WGS) entry which is preliminary data.</text>
</comment>